<evidence type="ECO:0000313" key="3">
    <source>
        <dbReference type="Proteomes" id="UP000002372"/>
    </source>
</evidence>
<protein>
    <submittedName>
        <fullName evidence="1">Uncharacterized protein</fullName>
    </submittedName>
</protein>
<sequence>MEDEQAQLILQSLLRQLLDSDFQGLAKPAVAVVPVGAITSVIAFLPRASSLLPDNVRKHALLDEDAYGEFVQPLQNAGNHIELAKIQRVQAQIGFLPWTPEVGMCQQLASDQDSERRLREYFGDTRISFNATDFSNLPTQAGPAQRREAKSLIAILTQHISEVVQRTPERVKQDLADYFATACLSGPQAGSIRALLLPLLR</sequence>
<reference evidence="3" key="2">
    <citation type="journal article" date="2010" name="PLoS Genet.">
        <title>Structure, function, and evolution of the Thiomonas spp. genome.</title>
        <authorList>
            <person name="Arsene-Ploetze F."/>
            <person name="Koechler S."/>
            <person name="Marchal M."/>
            <person name="Coppee J.Y."/>
            <person name="Chandler M."/>
            <person name="Bonnefoy V."/>
            <person name="Brochier-Armanet C."/>
            <person name="Barakat M."/>
            <person name="Barbe V."/>
            <person name="Battaglia-Brunet F."/>
            <person name="Bruneel O."/>
            <person name="Bryan C.G."/>
            <person name="Cleiss-Arnold J."/>
            <person name="Cruveiller S."/>
            <person name="Erhardt M."/>
            <person name="Heinrich-Salmeron A."/>
            <person name="Hommais F."/>
            <person name="Joulian C."/>
            <person name="Krin E."/>
            <person name="Lieutaud A."/>
            <person name="Lievremont D."/>
            <person name="Michel C."/>
            <person name="Muller D."/>
            <person name="Ortet P."/>
            <person name="Proux C."/>
            <person name="Siguier P."/>
            <person name="Roche D."/>
            <person name="Rouy Z."/>
            <person name="Salvignol G."/>
            <person name="Slyemi D."/>
            <person name="Talla E."/>
            <person name="Weiss S."/>
            <person name="Weissenbach J."/>
            <person name="Medigue C."/>
            <person name="Bertin P.N."/>
        </authorList>
    </citation>
    <scope>NUCLEOTIDE SEQUENCE [LARGE SCALE GENOMIC DNA]</scope>
    <source>
        <strain evidence="3">DSM 22701 / CIP 110005 / 3As</strain>
    </source>
</reference>
<proteinExistence type="predicted"/>
<organism evidence="1 3">
    <name type="scientific">Thiomonas arsenitoxydans (strain DSM 22701 / CIP 110005 / 3As)</name>
    <dbReference type="NCBI Taxonomy" id="426114"/>
    <lineage>
        <taxon>Bacteria</taxon>
        <taxon>Pseudomonadati</taxon>
        <taxon>Pseudomonadota</taxon>
        <taxon>Betaproteobacteria</taxon>
        <taxon>Burkholderiales</taxon>
        <taxon>Thiomonas</taxon>
    </lineage>
</organism>
<dbReference type="Proteomes" id="UP000002372">
    <property type="component" value="Chromosome"/>
</dbReference>
<reference evidence="2 4" key="4">
    <citation type="submission" date="2015-03" db="EMBL/GenBank/DDBJ databases">
        <authorList>
            <person name="Regsiter A."/>
            <person name="william w."/>
        </authorList>
    </citation>
    <scope>NUCLEOTIDE SEQUENCE [LARGE SCALE GENOMIC DNA]</scope>
    <source>
        <strain evidence="2 4">CB1</strain>
    </source>
</reference>
<accession>D6CV44</accession>
<dbReference type="EMBL" id="FP475956">
    <property type="protein sequence ID" value="CAZ89163.1"/>
    <property type="molecule type" value="Genomic_DNA"/>
</dbReference>
<evidence type="ECO:0000313" key="2">
    <source>
        <dbReference type="EMBL" id="CQR32890.1"/>
    </source>
</evidence>
<dbReference type="AlphaFoldDB" id="D6CV44"/>
<dbReference type="HOGENOM" id="CLU_1359880_0_0_4"/>
<dbReference type="Proteomes" id="UP000078599">
    <property type="component" value="Unassembled WGS sequence"/>
</dbReference>
<reference evidence="1" key="3">
    <citation type="submission" date="2010-07" db="EMBL/GenBank/DDBJ databases">
        <authorList>
            <person name="Genoscope - CEA"/>
        </authorList>
    </citation>
    <scope>NUCLEOTIDE SEQUENCE</scope>
    <source>
        <strain evidence="1">3As</strain>
    </source>
</reference>
<dbReference type="RefSeq" id="WP_013106451.1">
    <property type="nucleotide sequence ID" value="NC_014145.1"/>
</dbReference>
<name>D6CV44_THIA3</name>
<dbReference type="EMBL" id="CTRI01000016">
    <property type="protein sequence ID" value="CQR32890.1"/>
    <property type="molecule type" value="Genomic_DNA"/>
</dbReference>
<reference key="1">
    <citation type="submission" date="2009-07" db="EMBL/GenBank/DDBJ databases">
        <authorList>
            <person name="Genoscope - CEA"/>
        </authorList>
    </citation>
    <scope>NUCLEOTIDE SEQUENCE</scope>
    <source>
        <strain>3As</strain>
    </source>
</reference>
<evidence type="ECO:0000313" key="4">
    <source>
        <dbReference type="Proteomes" id="UP000078599"/>
    </source>
</evidence>
<keyword evidence="4" id="KW-1185">Reference proteome</keyword>
<dbReference type="OrthoDB" id="5468457at2"/>
<dbReference type="KEGG" id="thi:THI_2541"/>
<gene>
    <name evidence="1" type="ordered locus">THI_2541</name>
    <name evidence="2" type="ORF">THICB1_230003</name>
</gene>
<evidence type="ECO:0000313" key="1">
    <source>
        <dbReference type="EMBL" id="CAZ89163.1"/>
    </source>
</evidence>